<feature type="chain" id="PRO_5046651808" evidence="1">
    <location>
        <begin position="21"/>
        <end position="141"/>
    </location>
</feature>
<proteinExistence type="predicted"/>
<keyword evidence="1" id="KW-0732">Signal</keyword>
<evidence type="ECO:0000313" key="4">
    <source>
        <dbReference type="Proteomes" id="UP000620046"/>
    </source>
</evidence>
<reference evidence="4" key="1">
    <citation type="journal article" date="2019" name="Int. J. Syst. Evol. Microbiol.">
        <title>The Global Catalogue of Microorganisms (GCM) 10K type strain sequencing project: providing services to taxonomists for standard genome sequencing and annotation.</title>
        <authorList>
            <consortium name="The Broad Institute Genomics Platform"/>
            <consortium name="The Broad Institute Genome Sequencing Center for Infectious Disease"/>
            <person name="Wu L."/>
            <person name="Ma J."/>
        </authorList>
    </citation>
    <scope>NUCLEOTIDE SEQUENCE [LARGE SCALE GENOMIC DNA]</scope>
    <source>
        <strain evidence="4">CGMCC 1.15439</strain>
    </source>
</reference>
<keyword evidence="4" id="KW-1185">Reference proteome</keyword>
<accession>A0ABQ1FX87</accession>
<evidence type="ECO:0000259" key="2">
    <source>
        <dbReference type="Pfam" id="PF07883"/>
    </source>
</evidence>
<dbReference type="PANTHER" id="PTHR38599">
    <property type="entry name" value="CUPIN DOMAIN PROTEIN (AFU_ORTHOLOGUE AFUA_3G13620)"/>
    <property type="match status" value="1"/>
</dbReference>
<evidence type="ECO:0000313" key="3">
    <source>
        <dbReference type="EMBL" id="GGA32359.1"/>
    </source>
</evidence>
<dbReference type="RefSeq" id="WP_188794219.1">
    <property type="nucleotide sequence ID" value="NZ_BMJA01000001.1"/>
</dbReference>
<dbReference type="Pfam" id="PF07883">
    <property type="entry name" value="Cupin_2"/>
    <property type="match status" value="1"/>
</dbReference>
<dbReference type="Gene3D" id="2.60.120.10">
    <property type="entry name" value="Jelly Rolls"/>
    <property type="match status" value="1"/>
</dbReference>
<dbReference type="PANTHER" id="PTHR38599:SF1">
    <property type="entry name" value="CUPIN DOMAIN PROTEIN (AFU_ORTHOLOGUE AFUA_3G13620)"/>
    <property type="match status" value="1"/>
</dbReference>
<dbReference type="EMBL" id="BMJA01000001">
    <property type="protein sequence ID" value="GGA32359.1"/>
    <property type="molecule type" value="Genomic_DNA"/>
</dbReference>
<feature type="domain" description="Cupin type-2" evidence="2">
    <location>
        <begin position="57"/>
        <end position="126"/>
    </location>
</feature>
<evidence type="ECO:0000256" key="1">
    <source>
        <dbReference type="SAM" id="SignalP"/>
    </source>
</evidence>
<dbReference type="InterPro" id="IPR011051">
    <property type="entry name" value="RmlC_Cupin_sf"/>
</dbReference>
<dbReference type="InterPro" id="IPR013096">
    <property type="entry name" value="Cupin_2"/>
</dbReference>
<feature type="signal peptide" evidence="1">
    <location>
        <begin position="1"/>
        <end position="20"/>
    </location>
</feature>
<dbReference type="InterPro" id="IPR014710">
    <property type="entry name" value="RmlC-like_jellyroll"/>
</dbReference>
<dbReference type="SUPFAM" id="SSF51182">
    <property type="entry name" value="RmlC-like cupins"/>
    <property type="match status" value="1"/>
</dbReference>
<gene>
    <name evidence="3" type="ORF">GCM10010981_21830</name>
</gene>
<organism evidence="3 4">
    <name type="scientific">Dyella nitratireducens</name>
    <dbReference type="NCBI Taxonomy" id="1849580"/>
    <lineage>
        <taxon>Bacteria</taxon>
        <taxon>Pseudomonadati</taxon>
        <taxon>Pseudomonadota</taxon>
        <taxon>Gammaproteobacteria</taxon>
        <taxon>Lysobacterales</taxon>
        <taxon>Rhodanobacteraceae</taxon>
        <taxon>Dyella</taxon>
    </lineage>
</organism>
<dbReference type="Proteomes" id="UP000620046">
    <property type="component" value="Unassembled WGS sequence"/>
</dbReference>
<name>A0ABQ1FX87_9GAMM</name>
<protein>
    <submittedName>
        <fullName evidence="3">Cupin</fullName>
    </submittedName>
</protein>
<dbReference type="CDD" id="cd02234">
    <property type="entry name" value="cupin_BLR7677-like"/>
    <property type="match status" value="1"/>
</dbReference>
<sequence>MRTFLSFGLLFLLAVGVAEAQSTGESATASTPPRAQVSELMTKALKDYPGKEGTMILVTYPPGAVDPVHRHYADAFVYVLEGSIVMGLNGGKNVTLGPGQTFYEGPDDVHTVGRNASRTKPAKFVVFLLKDQNKPVLVPVH</sequence>
<comment type="caution">
    <text evidence="3">The sequence shown here is derived from an EMBL/GenBank/DDBJ whole genome shotgun (WGS) entry which is preliminary data.</text>
</comment>